<dbReference type="SUPFAM" id="SSF52058">
    <property type="entry name" value="L domain-like"/>
    <property type="match status" value="1"/>
</dbReference>
<dbReference type="AlphaFoldDB" id="A0AAV6VXP7"/>
<evidence type="ECO:0000256" key="1">
    <source>
        <dbReference type="ARBA" id="ARBA00022614"/>
    </source>
</evidence>
<keyword evidence="3" id="KW-0732">Signal</keyword>
<keyword evidence="1" id="KW-0433">Leucine-rich repeat</keyword>
<dbReference type="Proteomes" id="UP000827092">
    <property type="component" value="Unassembled WGS sequence"/>
</dbReference>
<protein>
    <submittedName>
        <fullName evidence="4">Uncharacterized protein</fullName>
    </submittedName>
</protein>
<organism evidence="4 5">
    <name type="scientific">Oedothorax gibbosus</name>
    <dbReference type="NCBI Taxonomy" id="931172"/>
    <lineage>
        <taxon>Eukaryota</taxon>
        <taxon>Metazoa</taxon>
        <taxon>Ecdysozoa</taxon>
        <taxon>Arthropoda</taxon>
        <taxon>Chelicerata</taxon>
        <taxon>Arachnida</taxon>
        <taxon>Araneae</taxon>
        <taxon>Araneomorphae</taxon>
        <taxon>Entelegynae</taxon>
        <taxon>Araneoidea</taxon>
        <taxon>Linyphiidae</taxon>
        <taxon>Erigoninae</taxon>
        <taxon>Oedothorax</taxon>
    </lineage>
</organism>
<reference evidence="4 5" key="1">
    <citation type="journal article" date="2022" name="Nat. Ecol. Evol.">
        <title>A masculinizing supergene underlies an exaggerated male reproductive morph in a spider.</title>
        <authorList>
            <person name="Hendrickx F."/>
            <person name="De Corte Z."/>
            <person name="Sonet G."/>
            <person name="Van Belleghem S.M."/>
            <person name="Kostlbacher S."/>
            <person name="Vangestel C."/>
        </authorList>
    </citation>
    <scope>NUCLEOTIDE SEQUENCE [LARGE SCALE GENOMIC DNA]</scope>
    <source>
        <strain evidence="4">W744_W776</strain>
    </source>
</reference>
<keyword evidence="5" id="KW-1185">Reference proteome</keyword>
<feature type="chain" id="PRO_5043742348" evidence="3">
    <location>
        <begin position="18"/>
        <end position="307"/>
    </location>
</feature>
<keyword evidence="2" id="KW-0677">Repeat</keyword>
<dbReference type="EMBL" id="JAFNEN010000015">
    <property type="protein sequence ID" value="KAG8200508.1"/>
    <property type="molecule type" value="Genomic_DNA"/>
</dbReference>
<dbReference type="InterPro" id="IPR032675">
    <property type="entry name" value="LRR_dom_sf"/>
</dbReference>
<evidence type="ECO:0000256" key="3">
    <source>
        <dbReference type="SAM" id="SignalP"/>
    </source>
</evidence>
<accession>A0AAV6VXP7</accession>
<gene>
    <name evidence="4" type="ORF">JTE90_000585</name>
</gene>
<feature type="signal peptide" evidence="3">
    <location>
        <begin position="1"/>
        <end position="17"/>
    </location>
</feature>
<comment type="caution">
    <text evidence="4">The sequence shown here is derived from an EMBL/GenBank/DDBJ whole genome shotgun (WGS) entry which is preliminary data.</text>
</comment>
<proteinExistence type="predicted"/>
<dbReference type="Pfam" id="PF13855">
    <property type="entry name" value="LRR_8"/>
    <property type="match status" value="1"/>
</dbReference>
<dbReference type="SMART" id="SM00369">
    <property type="entry name" value="LRR_TYP"/>
    <property type="match status" value="3"/>
</dbReference>
<name>A0AAV6VXP7_9ARAC</name>
<sequence>MALLPIFLLLTAQICPPQEDIHPCLCKQLPYGANVFCTNIETDAIMERVFTNLRGHKCQQLTISRFNASTLRPDVFKGLHIERLDLDRIEVDDASFRPSIRHFQGLEGSLEVLDIKKSFITRGLTYLQLNHLLKLKDAIFEQNKIPEVDDNWFNGGPSGLSTLIFEKNGIEVLGDRAFSSLSNLKTLAVAGNYIRELKRSMFPESANQLQMLDLASNSLRELPTNLFSDMPSLIHLNLENNFIHLMHENTFSSILSGNTQVFINGNPLECSENLKWVCKSSLNGLVEGKCSNPGGSDKKTIHLFCEE</sequence>
<dbReference type="Gene3D" id="3.80.10.10">
    <property type="entry name" value="Ribonuclease Inhibitor"/>
    <property type="match status" value="2"/>
</dbReference>
<dbReference type="InterPro" id="IPR003591">
    <property type="entry name" value="Leu-rich_rpt_typical-subtyp"/>
</dbReference>
<dbReference type="InterPro" id="IPR001611">
    <property type="entry name" value="Leu-rich_rpt"/>
</dbReference>
<evidence type="ECO:0000313" key="5">
    <source>
        <dbReference type="Proteomes" id="UP000827092"/>
    </source>
</evidence>
<dbReference type="PANTHER" id="PTHR24366">
    <property type="entry name" value="IG(IMMUNOGLOBULIN) AND LRR(LEUCINE RICH REPEAT) DOMAINS"/>
    <property type="match status" value="1"/>
</dbReference>
<dbReference type="PANTHER" id="PTHR24366:SF96">
    <property type="entry name" value="LEUCINE RICH REPEAT CONTAINING 53"/>
    <property type="match status" value="1"/>
</dbReference>
<evidence type="ECO:0000256" key="2">
    <source>
        <dbReference type="ARBA" id="ARBA00022737"/>
    </source>
</evidence>
<evidence type="ECO:0000313" key="4">
    <source>
        <dbReference type="EMBL" id="KAG8200508.1"/>
    </source>
</evidence>